<accession>A0A8S1QEJ9</accession>
<gene>
    <name evidence="1" type="ORF">PPRIM_AZ9-3.1.T1590028</name>
</gene>
<evidence type="ECO:0000313" key="1">
    <source>
        <dbReference type="EMBL" id="CAD8114268.1"/>
    </source>
</evidence>
<reference evidence="1" key="1">
    <citation type="submission" date="2021-01" db="EMBL/GenBank/DDBJ databases">
        <authorList>
            <consortium name="Genoscope - CEA"/>
            <person name="William W."/>
        </authorList>
    </citation>
    <scope>NUCLEOTIDE SEQUENCE</scope>
</reference>
<protein>
    <submittedName>
        <fullName evidence="1">Uncharacterized protein</fullName>
    </submittedName>
</protein>
<dbReference type="Proteomes" id="UP000688137">
    <property type="component" value="Unassembled WGS sequence"/>
</dbReference>
<evidence type="ECO:0000313" key="2">
    <source>
        <dbReference type="Proteomes" id="UP000688137"/>
    </source>
</evidence>
<organism evidence="1 2">
    <name type="scientific">Paramecium primaurelia</name>
    <dbReference type="NCBI Taxonomy" id="5886"/>
    <lineage>
        <taxon>Eukaryota</taxon>
        <taxon>Sar</taxon>
        <taxon>Alveolata</taxon>
        <taxon>Ciliophora</taxon>
        <taxon>Intramacronucleata</taxon>
        <taxon>Oligohymenophorea</taxon>
        <taxon>Peniculida</taxon>
        <taxon>Parameciidae</taxon>
        <taxon>Paramecium</taxon>
    </lineage>
</organism>
<name>A0A8S1QEJ9_PARPR</name>
<dbReference type="AlphaFoldDB" id="A0A8S1QEJ9"/>
<dbReference type="EMBL" id="CAJJDM010000164">
    <property type="protein sequence ID" value="CAD8114268.1"/>
    <property type="molecule type" value="Genomic_DNA"/>
</dbReference>
<proteinExistence type="predicted"/>
<keyword evidence="2" id="KW-1185">Reference proteome</keyword>
<comment type="caution">
    <text evidence="1">The sequence shown here is derived from an EMBL/GenBank/DDBJ whole genome shotgun (WGS) entry which is preliminary data.</text>
</comment>
<sequence>MNQASSNISQKQDVNDHKFICLIHNKPAIFCLNQFCHESRLLCLKCLQEGKHNHQQNIHYFSEMLEFLEKRKPQVLSVIEQLNEIASLIMILQKEFKSKYEISEEDVLEMNNNQLNSYLEHMIKNEQEINLLLKSLKFSFNSFNETIQQSSEILELDQTAYSWSNLRQNQKDKSSIIYESIVQPGQTMLNNNDIKQPLILILSIEDQEQQFLMKLLFQKIQCQLNYPLQIAHNEVYFNFAFTTQFPDFYDQIERDKYITQLQKIFCDFQNQISSILLPINMENINIMSKKLLSMIKWIRKFKQIIILVIIIQGIIHENLIKNIKQAMVKFQLKDILFFNENSQSKELFEILTKHSFHIIENGYKLDFQDTIFQQTILNDKQ</sequence>